<evidence type="ECO:0000313" key="3">
    <source>
        <dbReference type="EMBL" id="TZF82921.1"/>
    </source>
</evidence>
<feature type="non-terminal residue" evidence="3">
    <location>
        <position position="138"/>
    </location>
</feature>
<gene>
    <name evidence="3" type="ORF">FW784_13195</name>
</gene>
<dbReference type="Proteomes" id="UP000323164">
    <property type="component" value="Unassembled WGS sequence"/>
</dbReference>
<protein>
    <submittedName>
        <fullName evidence="3">DNA-protecting protein DprA</fullName>
    </submittedName>
</protein>
<dbReference type="AlphaFoldDB" id="A0A5D8YK43"/>
<reference evidence="3 4" key="1">
    <citation type="submission" date="2019-08" db="EMBL/GenBank/DDBJ databases">
        <title>Draft genome sequence of Lysobacter sp. UKS-15.</title>
        <authorList>
            <person name="Im W.-T."/>
        </authorList>
    </citation>
    <scope>NUCLEOTIDE SEQUENCE [LARGE SCALE GENOMIC DNA]</scope>
    <source>
        <strain evidence="3 4">UKS-15</strain>
    </source>
</reference>
<dbReference type="Gene3D" id="3.40.50.450">
    <property type="match status" value="1"/>
</dbReference>
<dbReference type="PANTHER" id="PTHR43022">
    <property type="entry name" value="PROTEIN SMF"/>
    <property type="match status" value="1"/>
</dbReference>
<sequence length="138" mass="13994">MHEALALAVIAAAGGPLAPRRALLDAAGTAKAALADPARWGACGLTAAQIAALRVPPATAIDPARDWLDAPGHRVIGWTDPDYPPALRAAASPPIALFVVGDPSLLWRPAIAVVGSRGPTPGGTRLATEFARAFVRAG</sequence>
<comment type="similarity">
    <text evidence="1">Belongs to the DprA/Smf family.</text>
</comment>
<dbReference type="GO" id="GO:0009294">
    <property type="term" value="P:DNA-mediated transformation"/>
    <property type="evidence" value="ECO:0007669"/>
    <property type="project" value="InterPro"/>
</dbReference>
<feature type="domain" description="Smf/DprA SLOG" evidence="2">
    <location>
        <begin position="75"/>
        <end position="137"/>
    </location>
</feature>
<dbReference type="PANTHER" id="PTHR43022:SF1">
    <property type="entry name" value="PROTEIN SMF"/>
    <property type="match status" value="1"/>
</dbReference>
<organism evidence="3 4">
    <name type="scientific">Cognatilysobacter lacus</name>
    <dbReference type="NCBI Taxonomy" id="1643323"/>
    <lineage>
        <taxon>Bacteria</taxon>
        <taxon>Pseudomonadati</taxon>
        <taxon>Pseudomonadota</taxon>
        <taxon>Gammaproteobacteria</taxon>
        <taxon>Lysobacterales</taxon>
        <taxon>Lysobacteraceae</taxon>
        <taxon>Cognatilysobacter</taxon>
    </lineage>
</organism>
<evidence type="ECO:0000259" key="2">
    <source>
        <dbReference type="Pfam" id="PF02481"/>
    </source>
</evidence>
<evidence type="ECO:0000313" key="4">
    <source>
        <dbReference type="Proteomes" id="UP000323164"/>
    </source>
</evidence>
<dbReference type="SUPFAM" id="SSF102405">
    <property type="entry name" value="MCP/YpsA-like"/>
    <property type="match status" value="1"/>
</dbReference>
<accession>A0A5D8YK43</accession>
<dbReference type="EMBL" id="VTRV01000210">
    <property type="protein sequence ID" value="TZF82921.1"/>
    <property type="molecule type" value="Genomic_DNA"/>
</dbReference>
<evidence type="ECO:0000256" key="1">
    <source>
        <dbReference type="ARBA" id="ARBA00006525"/>
    </source>
</evidence>
<dbReference type="InterPro" id="IPR057666">
    <property type="entry name" value="DrpA_SLOG"/>
</dbReference>
<proteinExistence type="inferred from homology"/>
<name>A0A5D8YK43_9GAMM</name>
<keyword evidence="4" id="KW-1185">Reference proteome</keyword>
<dbReference type="Pfam" id="PF02481">
    <property type="entry name" value="DNA_processg_A"/>
    <property type="match status" value="1"/>
</dbReference>
<dbReference type="RefSeq" id="WP_187770821.1">
    <property type="nucleotide sequence ID" value="NZ_VTRV01000210.1"/>
</dbReference>
<comment type="caution">
    <text evidence="3">The sequence shown here is derived from an EMBL/GenBank/DDBJ whole genome shotgun (WGS) entry which is preliminary data.</text>
</comment>
<dbReference type="InterPro" id="IPR003488">
    <property type="entry name" value="DprA"/>
</dbReference>